<comment type="caution">
    <text evidence="1">The sequence shown here is derived from an EMBL/GenBank/DDBJ whole genome shotgun (WGS) entry which is preliminary data.</text>
</comment>
<organism evidence="1 2">
    <name type="scientific">Collinsella acetigenes</name>
    <dbReference type="NCBI Taxonomy" id="2713419"/>
    <lineage>
        <taxon>Bacteria</taxon>
        <taxon>Bacillati</taxon>
        <taxon>Actinomycetota</taxon>
        <taxon>Coriobacteriia</taxon>
        <taxon>Coriobacteriales</taxon>
        <taxon>Coriobacteriaceae</taxon>
        <taxon>Collinsella</taxon>
    </lineage>
</organism>
<evidence type="ECO:0000313" key="2">
    <source>
        <dbReference type="Proteomes" id="UP000546970"/>
    </source>
</evidence>
<dbReference type="InterPro" id="IPR036412">
    <property type="entry name" value="HAD-like_sf"/>
</dbReference>
<dbReference type="Gene3D" id="3.30.1240.10">
    <property type="match status" value="1"/>
</dbReference>
<dbReference type="GO" id="GO:0005829">
    <property type="term" value="C:cytosol"/>
    <property type="evidence" value="ECO:0007669"/>
    <property type="project" value="TreeGrafter"/>
</dbReference>
<name>A0A7X9YJH3_9ACTN</name>
<reference evidence="1 2" key="1">
    <citation type="submission" date="2020-04" db="EMBL/GenBank/DDBJ databases">
        <title>Collinsella sp. KGMB02528 nov., an anaerobic actinobacterium isolated from human feces.</title>
        <authorList>
            <person name="Han K.-I."/>
            <person name="Eom M.K."/>
            <person name="Kim J.-S."/>
            <person name="Lee K.C."/>
            <person name="Suh M.K."/>
            <person name="Park S.-H."/>
            <person name="Lee J.H."/>
            <person name="Kang S.W."/>
            <person name="Park J.-E."/>
            <person name="Oh B.S."/>
            <person name="Yu S.Y."/>
            <person name="Choi S.-H."/>
            <person name="Lee D.H."/>
            <person name="Yoon H."/>
            <person name="Kim B.-Y."/>
            <person name="Lee J.H."/>
            <person name="Lee J.-S."/>
        </authorList>
    </citation>
    <scope>NUCLEOTIDE SEQUENCE [LARGE SCALE GENOMIC DNA]</scope>
    <source>
        <strain evidence="1 2">KGMB02528</strain>
    </source>
</reference>
<evidence type="ECO:0000313" key="1">
    <source>
        <dbReference type="EMBL" id="NMF56255.1"/>
    </source>
</evidence>
<dbReference type="PANTHER" id="PTHR10000">
    <property type="entry name" value="PHOSPHOSERINE PHOSPHATASE"/>
    <property type="match status" value="1"/>
</dbReference>
<dbReference type="SUPFAM" id="SSF56784">
    <property type="entry name" value="HAD-like"/>
    <property type="match status" value="1"/>
</dbReference>
<dbReference type="PROSITE" id="PS01228">
    <property type="entry name" value="COF_1"/>
    <property type="match status" value="1"/>
</dbReference>
<dbReference type="AlphaFoldDB" id="A0A7X9YJH3"/>
<protein>
    <submittedName>
        <fullName evidence="1">HAD family phosphatase</fullName>
    </submittedName>
</protein>
<proteinExistence type="predicted"/>
<dbReference type="InterPro" id="IPR023214">
    <property type="entry name" value="HAD_sf"/>
</dbReference>
<dbReference type="PANTHER" id="PTHR10000:SF8">
    <property type="entry name" value="HAD SUPERFAMILY HYDROLASE-LIKE, TYPE 3"/>
    <property type="match status" value="1"/>
</dbReference>
<keyword evidence="2" id="KW-1185">Reference proteome</keyword>
<gene>
    <name evidence="1" type="ORF">HF320_07960</name>
</gene>
<dbReference type="GO" id="GO:0016791">
    <property type="term" value="F:phosphatase activity"/>
    <property type="evidence" value="ECO:0007669"/>
    <property type="project" value="TreeGrafter"/>
</dbReference>
<dbReference type="RefSeq" id="WP_169277824.1">
    <property type="nucleotide sequence ID" value="NZ_JABBCP010000007.1"/>
</dbReference>
<sequence length="285" mass="30991">MIKLFACDLDGTLLNLFHTTDDKILAAIREIIDAGAHVAAATGRTSVWYTDGGFEPGTIEAICANGSIIRGRDGEVLKSYIVDPAFLEELIPAFPGICFDCVTSDSILSSNTREVREAGFVTDSPWRRILMRGMRAKASFLAHHRYEVPLAEILQNDVCKVNCRVPDPGMERELHAFLAEHADTVVNAPFNPAMFEITDRACNKGASVAWLANYLGFSEDEVAVYGDGGNDIVMLDRFEHAYATSNGSGAAKRAAGNVIGNCATHAVPRHMVATLRSDRNRTVIS</sequence>
<dbReference type="Proteomes" id="UP000546970">
    <property type="component" value="Unassembled WGS sequence"/>
</dbReference>
<dbReference type="Gene3D" id="3.40.50.1000">
    <property type="entry name" value="HAD superfamily/HAD-like"/>
    <property type="match status" value="1"/>
</dbReference>
<dbReference type="Pfam" id="PF08282">
    <property type="entry name" value="Hydrolase_3"/>
    <property type="match status" value="1"/>
</dbReference>
<accession>A0A7X9YJH3</accession>
<dbReference type="GO" id="GO:0000287">
    <property type="term" value="F:magnesium ion binding"/>
    <property type="evidence" value="ECO:0007669"/>
    <property type="project" value="TreeGrafter"/>
</dbReference>
<dbReference type="EMBL" id="JABBCP010000007">
    <property type="protein sequence ID" value="NMF56255.1"/>
    <property type="molecule type" value="Genomic_DNA"/>
</dbReference>